<dbReference type="Pfam" id="PF12146">
    <property type="entry name" value="Hydrolase_4"/>
    <property type="match status" value="1"/>
</dbReference>
<feature type="domain" description="Serine aminopeptidase S33" evidence="1">
    <location>
        <begin position="47"/>
        <end position="301"/>
    </location>
</feature>
<accession>A0A916RNW5</accession>
<sequence>MTGIGDHAFMSLRSTEGNPIPEGIISDFMTAKDGLSIRYARTTNHGAHGTVVLLQGRNESIEKYLETMVDLQAMGFSSVTFDWRGQGDSDRLLRNSTAGHIKSFDAYVRDLDQFFHDVVLPDCRPPYSILAHSMGGLVALLASPLLTNRIKRMVFLAPLIELNEHMPQERIRLISSVWCLLGLGARHLPGTRYRGQLRNFAGNQATHDQRRFARNLEIAETHPDLTVGGPSAAWVRAACEAMRQVSRPEFMAANRLPILFLAAGSDAVVSSSGIERYARRIRSGHCLTIDGARHELLQEADIYREQALAAFKAFVAGRKSDSSPDDAPMDEPSL</sequence>
<comment type="caution">
    <text evidence="2">The sequence shown here is derived from an EMBL/GenBank/DDBJ whole genome shotgun (WGS) entry which is preliminary data.</text>
</comment>
<reference evidence="2" key="1">
    <citation type="journal article" date="2014" name="Int. J. Syst. Evol. Microbiol.">
        <title>Complete genome sequence of Corynebacterium casei LMG S-19264T (=DSM 44701T), isolated from a smear-ripened cheese.</title>
        <authorList>
            <consortium name="US DOE Joint Genome Institute (JGI-PGF)"/>
            <person name="Walter F."/>
            <person name="Albersmeier A."/>
            <person name="Kalinowski J."/>
            <person name="Ruckert C."/>
        </authorList>
    </citation>
    <scope>NUCLEOTIDE SEQUENCE</scope>
    <source>
        <strain evidence="2">CGMCC 1.15320</strain>
    </source>
</reference>
<dbReference type="RefSeq" id="WP_244630299.1">
    <property type="nucleotide sequence ID" value="NZ_BMIF01000004.1"/>
</dbReference>
<name>A0A916RNW5_9HYPH</name>
<dbReference type="EMBL" id="BMIF01000004">
    <property type="protein sequence ID" value="GGA64300.1"/>
    <property type="molecule type" value="Genomic_DNA"/>
</dbReference>
<evidence type="ECO:0000259" key="1">
    <source>
        <dbReference type="Pfam" id="PF12146"/>
    </source>
</evidence>
<evidence type="ECO:0000313" key="3">
    <source>
        <dbReference type="Proteomes" id="UP000636264"/>
    </source>
</evidence>
<gene>
    <name evidence="2" type="ORF">GCM10011385_17680</name>
</gene>
<dbReference type="PANTHER" id="PTHR11614">
    <property type="entry name" value="PHOSPHOLIPASE-RELATED"/>
    <property type="match status" value="1"/>
</dbReference>
<keyword evidence="3" id="KW-1185">Reference proteome</keyword>
<reference evidence="2" key="2">
    <citation type="submission" date="2020-09" db="EMBL/GenBank/DDBJ databases">
        <authorList>
            <person name="Sun Q."/>
            <person name="Zhou Y."/>
        </authorList>
    </citation>
    <scope>NUCLEOTIDE SEQUENCE</scope>
    <source>
        <strain evidence="2">CGMCC 1.15320</strain>
    </source>
</reference>
<protein>
    <submittedName>
        <fullName evidence="2">Lysophospholipase</fullName>
    </submittedName>
</protein>
<dbReference type="InterPro" id="IPR029058">
    <property type="entry name" value="AB_hydrolase_fold"/>
</dbReference>
<evidence type="ECO:0000313" key="2">
    <source>
        <dbReference type="EMBL" id="GGA64300.1"/>
    </source>
</evidence>
<dbReference type="InterPro" id="IPR051044">
    <property type="entry name" value="MAG_DAG_Lipase"/>
</dbReference>
<dbReference type="Gene3D" id="3.40.50.1820">
    <property type="entry name" value="alpha/beta hydrolase"/>
    <property type="match status" value="1"/>
</dbReference>
<dbReference type="SUPFAM" id="SSF53474">
    <property type="entry name" value="alpha/beta-Hydrolases"/>
    <property type="match status" value="1"/>
</dbReference>
<dbReference type="InterPro" id="IPR022742">
    <property type="entry name" value="Hydrolase_4"/>
</dbReference>
<organism evidence="2 3">
    <name type="scientific">Nitratireductor aestuarii</name>
    <dbReference type="NCBI Taxonomy" id="1735103"/>
    <lineage>
        <taxon>Bacteria</taxon>
        <taxon>Pseudomonadati</taxon>
        <taxon>Pseudomonadota</taxon>
        <taxon>Alphaproteobacteria</taxon>
        <taxon>Hyphomicrobiales</taxon>
        <taxon>Phyllobacteriaceae</taxon>
        <taxon>Nitratireductor</taxon>
    </lineage>
</organism>
<dbReference type="AlphaFoldDB" id="A0A916RNW5"/>
<dbReference type="Proteomes" id="UP000636264">
    <property type="component" value="Unassembled WGS sequence"/>
</dbReference>
<proteinExistence type="predicted"/>